<accession>A0A699SB36</accession>
<evidence type="ECO:0000313" key="1">
    <source>
        <dbReference type="EMBL" id="GFC94510.1"/>
    </source>
</evidence>
<dbReference type="AlphaFoldDB" id="A0A699SB36"/>
<dbReference type="PANTHER" id="PTHR48475:SF2">
    <property type="entry name" value="RIBONUCLEASE H"/>
    <property type="match status" value="1"/>
</dbReference>
<dbReference type="GO" id="GO:0003676">
    <property type="term" value="F:nucleic acid binding"/>
    <property type="evidence" value="ECO:0007669"/>
    <property type="project" value="InterPro"/>
</dbReference>
<gene>
    <name evidence="1" type="ORF">Tci_866480</name>
</gene>
<organism evidence="1">
    <name type="scientific">Tanacetum cinerariifolium</name>
    <name type="common">Dalmatian daisy</name>
    <name type="synonym">Chrysanthemum cinerariifolium</name>
    <dbReference type="NCBI Taxonomy" id="118510"/>
    <lineage>
        <taxon>Eukaryota</taxon>
        <taxon>Viridiplantae</taxon>
        <taxon>Streptophyta</taxon>
        <taxon>Embryophyta</taxon>
        <taxon>Tracheophyta</taxon>
        <taxon>Spermatophyta</taxon>
        <taxon>Magnoliopsida</taxon>
        <taxon>eudicotyledons</taxon>
        <taxon>Gunneridae</taxon>
        <taxon>Pentapetalae</taxon>
        <taxon>asterids</taxon>
        <taxon>campanulids</taxon>
        <taxon>Asterales</taxon>
        <taxon>Asteraceae</taxon>
        <taxon>Asteroideae</taxon>
        <taxon>Anthemideae</taxon>
        <taxon>Anthemidinae</taxon>
        <taxon>Tanacetum</taxon>
    </lineage>
</organism>
<name>A0A699SB36_TANCI</name>
<dbReference type="GO" id="GO:0003964">
    <property type="term" value="F:RNA-directed DNA polymerase activity"/>
    <property type="evidence" value="ECO:0007669"/>
    <property type="project" value="UniProtKB-KW"/>
</dbReference>
<dbReference type="SUPFAM" id="SSF53098">
    <property type="entry name" value="Ribonuclease H-like"/>
    <property type="match status" value="1"/>
</dbReference>
<keyword evidence="1" id="KW-0808">Transferase</keyword>
<protein>
    <submittedName>
        <fullName evidence="1">Reverse transcriptase domain-containing protein</fullName>
    </submittedName>
</protein>
<dbReference type="Gene3D" id="3.30.420.10">
    <property type="entry name" value="Ribonuclease H-like superfamily/Ribonuclease H"/>
    <property type="match status" value="1"/>
</dbReference>
<proteinExistence type="predicted"/>
<reference evidence="1" key="1">
    <citation type="journal article" date="2019" name="Sci. Rep.">
        <title>Draft genome of Tanacetum cinerariifolium, the natural source of mosquito coil.</title>
        <authorList>
            <person name="Yamashiro T."/>
            <person name="Shiraishi A."/>
            <person name="Satake H."/>
            <person name="Nakayama K."/>
        </authorList>
    </citation>
    <scope>NUCLEOTIDE SEQUENCE</scope>
</reference>
<comment type="caution">
    <text evidence="1">The sequence shown here is derived from an EMBL/GenBank/DDBJ whole genome shotgun (WGS) entry which is preliminary data.</text>
</comment>
<keyword evidence="1" id="KW-0548">Nucleotidyltransferase</keyword>
<dbReference type="EMBL" id="BKCJ011149108">
    <property type="protein sequence ID" value="GFC94510.1"/>
    <property type="molecule type" value="Genomic_DNA"/>
</dbReference>
<dbReference type="PANTHER" id="PTHR48475">
    <property type="entry name" value="RIBONUCLEASE H"/>
    <property type="match status" value="1"/>
</dbReference>
<dbReference type="InterPro" id="IPR012337">
    <property type="entry name" value="RNaseH-like_sf"/>
</dbReference>
<sequence length="147" mass="16433">QTNSLVERANRSLGEGIKARLDKHKGMWVEELSHVLWAHRTTIKVSTGDTPFSFVYGTEAVIPAEIGMPTIRTAEVNVTTNDDERRIDLDLLEERRERAAICEAKAKSKMKGYYNAKVRGVSFRPGDFVYRANSASHVEDAGKLGPK</sequence>
<feature type="non-terminal residue" evidence="1">
    <location>
        <position position="1"/>
    </location>
</feature>
<keyword evidence="1" id="KW-0695">RNA-directed DNA polymerase</keyword>
<dbReference type="InterPro" id="IPR036397">
    <property type="entry name" value="RNaseH_sf"/>
</dbReference>